<gene>
    <name evidence="1" type="ORF">DCHRY22_LOCUS11124</name>
</gene>
<reference evidence="1" key="1">
    <citation type="submission" date="2021-09" db="EMBL/GenBank/DDBJ databases">
        <authorList>
            <person name="Martin H S."/>
        </authorList>
    </citation>
    <scope>NUCLEOTIDE SEQUENCE</scope>
</reference>
<comment type="caution">
    <text evidence="1">The sequence shown here is derived from an EMBL/GenBank/DDBJ whole genome shotgun (WGS) entry which is preliminary data.</text>
</comment>
<sequence>MDQPKPQELIETLTKNYRVLPLYEQQTFQHRIKNHVSLQKNSYLACKWAECKDNLGKKKRQPFQFPQVSDFHFYNYHNCYKPSESTKNRKDYRYSLTSGPGVDEYGEIPIPNEMIGIKSDGTKSKRNSTKLTKTRKRNIFKRRL</sequence>
<proteinExistence type="predicted"/>
<dbReference type="Proteomes" id="UP000789524">
    <property type="component" value="Unassembled WGS sequence"/>
</dbReference>
<evidence type="ECO:0000313" key="2">
    <source>
        <dbReference type="Proteomes" id="UP000789524"/>
    </source>
</evidence>
<protein>
    <submittedName>
        <fullName evidence="1">(African queen) hypothetical protein</fullName>
    </submittedName>
</protein>
<organism evidence="1 2">
    <name type="scientific">Danaus chrysippus</name>
    <name type="common">African queen</name>
    <dbReference type="NCBI Taxonomy" id="151541"/>
    <lineage>
        <taxon>Eukaryota</taxon>
        <taxon>Metazoa</taxon>
        <taxon>Ecdysozoa</taxon>
        <taxon>Arthropoda</taxon>
        <taxon>Hexapoda</taxon>
        <taxon>Insecta</taxon>
        <taxon>Pterygota</taxon>
        <taxon>Neoptera</taxon>
        <taxon>Endopterygota</taxon>
        <taxon>Lepidoptera</taxon>
        <taxon>Glossata</taxon>
        <taxon>Ditrysia</taxon>
        <taxon>Papilionoidea</taxon>
        <taxon>Nymphalidae</taxon>
        <taxon>Danainae</taxon>
        <taxon>Danaini</taxon>
        <taxon>Danaina</taxon>
        <taxon>Danaus</taxon>
        <taxon>Anosia</taxon>
    </lineage>
</organism>
<dbReference type="EMBL" id="CAKASE010000073">
    <property type="protein sequence ID" value="CAG9574925.1"/>
    <property type="molecule type" value="Genomic_DNA"/>
</dbReference>
<dbReference type="AlphaFoldDB" id="A0A8J2W8V6"/>
<keyword evidence="2" id="KW-1185">Reference proteome</keyword>
<name>A0A8J2W8V6_9NEOP</name>
<evidence type="ECO:0000313" key="1">
    <source>
        <dbReference type="EMBL" id="CAG9574925.1"/>
    </source>
</evidence>
<dbReference type="OrthoDB" id="7437325at2759"/>
<accession>A0A8J2W8V6</accession>